<feature type="region of interest" description="Disordered" evidence="5">
    <location>
        <begin position="82"/>
        <end position="108"/>
    </location>
</feature>
<dbReference type="GO" id="GO:0003677">
    <property type="term" value="F:DNA binding"/>
    <property type="evidence" value="ECO:0007669"/>
    <property type="project" value="InterPro"/>
</dbReference>
<dbReference type="OMA" id="HEIPNTE"/>
<dbReference type="STRING" id="210143.A0A1R3KL57"/>
<evidence type="ECO:0000256" key="1">
    <source>
        <dbReference type="ARBA" id="ARBA00022723"/>
    </source>
</evidence>
<evidence type="ECO:0000313" key="7">
    <source>
        <dbReference type="EMBL" id="OMP07823.1"/>
    </source>
</evidence>
<keyword evidence="1" id="KW-0479">Metal-binding</keyword>
<dbReference type="PROSITE" id="PS50808">
    <property type="entry name" value="ZF_BED"/>
    <property type="match status" value="1"/>
</dbReference>
<evidence type="ECO:0000256" key="4">
    <source>
        <dbReference type="PROSITE-ProRule" id="PRU00027"/>
    </source>
</evidence>
<protein>
    <submittedName>
        <fullName evidence="7">Putative Zinc finger, BED-type</fullName>
    </submittedName>
</protein>
<evidence type="ECO:0000259" key="6">
    <source>
        <dbReference type="PROSITE" id="PS50808"/>
    </source>
</evidence>
<evidence type="ECO:0000313" key="8">
    <source>
        <dbReference type="Proteomes" id="UP000188268"/>
    </source>
</evidence>
<gene>
    <name evidence="7" type="ORF">CCACVL1_01217</name>
</gene>
<evidence type="ECO:0000256" key="2">
    <source>
        <dbReference type="ARBA" id="ARBA00022771"/>
    </source>
</evidence>
<dbReference type="InterPro" id="IPR003656">
    <property type="entry name" value="Znf_BED"/>
</dbReference>
<accession>A0A1R3KL57</accession>
<dbReference type="AlphaFoldDB" id="A0A1R3KL57"/>
<feature type="domain" description="BED-type" evidence="6">
    <location>
        <begin position="4"/>
        <end position="61"/>
    </location>
</feature>
<keyword evidence="2 4" id="KW-0863">Zinc-finger</keyword>
<feature type="compositionally biased region" description="Basic and acidic residues" evidence="5">
    <location>
        <begin position="82"/>
        <end position="92"/>
    </location>
</feature>
<comment type="caution">
    <text evidence="7">The sequence shown here is derived from an EMBL/GenBank/DDBJ whole genome shotgun (WGS) entry which is preliminary data.</text>
</comment>
<dbReference type="EMBL" id="AWWV01004168">
    <property type="protein sequence ID" value="OMP07823.1"/>
    <property type="molecule type" value="Genomic_DNA"/>
</dbReference>
<dbReference type="PANTHER" id="PTHR46951:SF2">
    <property type="entry name" value="BED-TYPE DOMAIN-CONTAINING PROTEIN"/>
    <property type="match status" value="1"/>
</dbReference>
<evidence type="ECO:0000256" key="3">
    <source>
        <dbReference type="ARBA" id="ARBA00022833"/>
    </source>
</evidence>
<keyword evidence="8" id="KW-1185">Reference proteome</keyword>
<reference evidence="7 8" key="1">
    <citation type="submission" date="2013-09" db="EMBL/GenBank/DDBJ databases">
        <title>Corchorus capsularis genome sequencing.</title>
        <authorList>
            <person name="Alam M."/>
            <person name="Haque M.S."/>
            <person name="Islam M.S."/>
            <person name="Emdad E.M."/>
            <person name="Islam M.M."/>
            <person name="Ahmed B."/>
            <person name="Halim A."/>
            <person name="Hossen Q.M.M."/>
            <person name="Hossain M.Z."/>
            <person name="Ahmed R."/>
            <person name="Khan M.M."/>
            <person name="Islam R."/>
            <person name="Rashid M.M."/>
            <person name="Khan S.A."/>
            <person name="Rahman M.S."/>
            <person name="Alam M."/>
        </authorList>
    </citation>
    <scope>NUCLEOTIDE SEQUENCE [LARGE SCALE GENOMIC DNA]</scope>
    <source>
        <strain evidence="8">cv. CVL-1</strain>
        <tissue evidence="7">Whole seedling</tissue>
    </source>
</reference>
<sequence length="192" mass="22060">MVRRPCDPAWEHCTKINIGKANRVKCNYCSHRMWGGVSRMKEHLAKKRGDVTPCPNCPPGVSSKMRDLLIKTAFAKEEKLRHKRESLEKMKVESSAASDDIKEEEENDGFKRAIKESLETYEKEKKEDEEFNDSYEKACRESLMFFEMEKKFRRGQGCSGSASNMAGPSHDFNDSVIIDLEVDSDYDNDLGF</sequence>
<dbReference type="Gramene" id="OMP07823">
    <property type="protein sequence ID" value="OMP07823"/>
    <property type="gene ID" value="CCACVL1_01217"/>
</dbReference>
<dbReference type="OrthoDB" id="2012664at2759"/>
<name>A0A1R3KL57_COCAP</name>
<dbReference type="GO" id="GO:0008270">
    <property type="term" value="F:zinc ion binding"/>
    <property type="evidence" value="ECO:0007669"/>
    <property type="project" value="UniProtKB-KW"/>
</dbReference>
<organism evidence="7 8">
    <name type="scientific">Corchorus capsularis</name>
    <name type="common">Jute</name>
    <dbReference type="NCBI Taxonomy" id="210143"/>
    <lineage>
        <taxon>Eukaryota</taxon>
        <taxon>Viridiplantae</taxon>
        <taxon>Streptophyta</taxon>
        <taxon>Embryophyta</taxon>
        <taxon>Tracheophyta</taxon>
        <taxon>Spermatophyta</taxon>
        <taxon>Magnoliopsida</taxon>
        <taxon>eudicotyledons</taxon>
        <taxon>Gunneridae</taxon>
        <taxon>Pentapetalae</taxon>
        <taxon>rosids</taxon>
        <taxon>malvids</taxon>
        <taxon>Malvales</taxon>
        <taxon>Malvaceae</taxon>
        <taxon>Grewioideae</taxon>
        <taxon>Apeibeae</taxon>
        <taxon>Corchorus</taxon>
    </lineage>
</organism>
<proteinExistence type="predicted"/>
<evidence type="ECO:0000256" key="5">
    <source>
        <dbReference type="SAM" id="MobiDB-lite"/>
    </source>
</evidence>
<dbReference type="PANTHER" id="PTHR46951">
    <property type="entry name" value="BED-TYPE DOMAIN-CONTAINING PROTEIN"/>
    <property type="match status" value="1"/>
</dbReference>
<dbReference type="Proteomes" id="UP000188268">
    <property type="component" value="Unassembled WGS sequence"/>
</dbReference>
<dbReference type="Pfam" id="PF02892">
    <property type="entry name" value="zf-BED"/>
    <property type="match status" value="1"/>
</dbReference>
<keyword evidence="3" id="KW-0862">Zinc</keyword>